<reference evidence="1" key="1">
    <citation type="submission" date="2021-01" db="EMBL/GenBank/DDBJ databases">
        <authorList>
            <person name="Kaushik A."/>
        </authorList>
    </citation>
    <scope>NUCLEOTIDE SEQUENCE</scope>
    <source>
        <strain evidence="1">AG6-10EEA</strain>
    </source>
</reference>
<proteinExistence type="predicted"/>
<dbReference type="EMBL" id="CAJMXA010000376">
    <property type="protein sequence ID" value="CAE6428199.1"/>
    <property type="molecule type" value="Genomic_DNA"/>
</dbReference>
<accession>A0A8H2XJG5</accession>
<evidence type="ECO:0000313" key="2">
    <source>
        <dbReference type="Proteomes" id="UP000663853"/>
    </source>
</evidence>
<protein>
    <submittedName>
        <fullName evidence="1">Uncharacterized protein</fullName>
    </submittedName>
</protein>
<evidence type="ECO:0000313" key="1">
    <source>
        <dbReference type="EMBL" id="CAE6428199.1"/>
    </source>
</evidence>
<sequence>MPKSKQQSQDAYSSALLKWEIAGDKLSAAVSAYLQSCAVPDTFSGAPRDDATIMASRADLFLSTRHTTTFEELFQSNVILARMRNKVLSRPYSLPKVILAEIFIDAVYTPGPNDNPFPSMAEGLKRIFRRLRSLLAVCSTWRC</sequence>
<comment type="caution">
    <text evidence="1">The sequence shown here is derived from an EMBL/GenBank/DDBJ whole genome shotgun (WGS) entry which is preliminary data.</text>
</comment>
<dbReference type="Proteomes" id="UP000663853">
    <property type="component" value="Unassembled WGS sequence"/>
</dbReference>
<dbReference type="AlphaFoldDB" id="A0A8H2XJG5"/>
<organism evidence="1 2">
    <name type="scientific">Rhizoctonia solani</name>
    <dbReference type="NCBI Taxonomy" id="456999"/>
    <lineage>
        <taxon>Eukaryota</taxon>
        <taxon>Fungi</taxon>
        <taxon>Dikarya</taxon>
        <taxon>Basidiomycota</taxon>
        <taxon>Agaricomycotina</taxon>
        <taxon>Agaricomycetes</taxon>
        <taxon>Cantharellales</taxon>
        <taxon>Ceratobasidiaceae</taxon>
        <taxon>Rhizoctonia</taxon>
    </lineage>
</organism>
<name>A0A8H2XJG5_9AGAM</name>
<gene>
    <name evidence="1" type="ORF">RDB_LOCUS20600</name>
</gene>